<dbReference type="Ensembl" id="ENSCLMT00005024068.1">
    <property type="protein sequence ID" value="ENSCLMP00005022980.1"/>
    <property type="gene ID" value="ENSCLMG00005011399.1"/>
</dbReference>
<evidence type="ECO:0000256" key="2">
    <source>
        <dbReference type="ARBA" id="ARBA00022741"/>
    </source>
</evidence>
<dbReference type="PANTHER" id="PTHR19375">
    <property type="entry name" value="HEAT SHOCK PROTEIN 70KDA"/>
    <property type="match status" value="1"/>
</dbReference>
<organism evidence="4 5">
    <name type="scientific">Cyclopterus lumpus</name>
    <name type="common">Lumpsucker</name>
    <dbReference type="NCBI Taxonomy" id="8103"/>
    <lineage>
        <taxon>Eukaryota</taxon>
        <taxon>Metazoa</taxon>
        <taxon>Chordata</taxon>
        <taxon>Craniata</taxon>
        <taxon>Vertebrata</taxon>
        <taxon>Euteleostomi</taxon>
        <taxon>Actinopterygii</taxon>
        <taxon>Neopterygii</taxon>
        <taxon>Teleostei</taxon>
        <taxon>Neoteleostei</taxon>
        <taxon>Acanthomorphata</taxon>
        <taxon>Eupercaria</taxon>
        <taxon>Perciformes</taxon>
        <taxon>Cottioidei</taxon>
        <taxon>Cottales</taxon>
        <taxon>Cyclopteridae</taxon>
        <taxon>Cyclopterus</taxon>
    </lineage>
</organism>
<dbReference type="GO" id="GO:0140662">
    <property type="term" value="F:ATP-dependent protein folding chaperone"/>
    <property type="evidence" value="ECO:0007669"/>
    <property type="project" value="InterPro"/>
</dbReference>
<evidence type="ECO:0000256" key="1">
    <source>
        <dbReference type="ARBA" id="ARBA00007381"/>
    </source>
</evidence>
<sequence>MSSAEGLSIGIDLGTIYSCDGAHWRCFNAMKPTNTIFDAKRLIGRKCDGAVVQSDMKRWPFKVISDDGKPKVQVEYKGETKAFYPEDISSMVLGHTRDRVCQTQSSHSPFCNVLDALGYFHLYFCTVVFLPTGHSLLHFLSATNWPNS</sequence>
<dbReference type="Proteomes" id="UP000694565">
    <property type="component" value="Unplaced"/>
</dbReference>
<keyword evidence="2" id="KW-0547">Nucleotide-binding</keyword>
<evidence type="ECO:0000256" key="3">
    <source>
        <dbReference type="ARBA" id="ARBA00022840"/>
    </source>
</evidence>
<evidence type="ECO:0000313" key="5">
    <source>
        <dbReference type="Proteomes" id="UP000694565"/>
    </source>
</evidence>
<dbReference type="GeneTree" id="ENSGT00940000162096"/>
<accession>A0A8C2Z720</accession>
<comment type="similarity">
    <text evidence="1">Belongs to the heat shock protein 70 family.</text>
</comment>
<protein>
    <recommendedName>
        <fullName evidence="6">Heat shock protein 70</fullName>
    </recommendedName>
</protein>
<dbReference type="FunFam" id="3.30.30.30:FF:000001">
    <property type="entry name" value="heat shock 70 kDa protein-like"/>
    <property type="match status" value="1"/>
</dbReference>
<dbReference type="AlphaFoldDB" id="A0A8C2Z720"/>
<dbReference type="Gene3D" id="3.30.30.30">
    <property type="match status" value="1"/>
</dbReference>
<dbReference type="GO" id="GO:0005524">
    <property type="term" value="F:ATP binding"/>
    <property type="evidence" value="ECO:0007669"/>
    <property type="project" value="UniProtKB-KW"/>
</dbReference>
<dbReference type="InterPro" id="IPR043129">
    <property type="entry name" value="ATPase_NBD"/>
</dbReference>
<proteinExistence type="inferred from homology"/>
<name>A0A8C2Z720_CYCLU</name>
<dbReference type="Pfam" id="PF00012">
    <property type="entry name" value="HSP70"/>
    <property type="match status" value="1"/>
</dbReference>
<keyword evidence="5" id="KW-1185">Reference proteome</keyword>
<reference evidence="4" key="1">
    <citation type="submission" date="2025-08" db="UniProtKB">
        <authorList>
            <consortium name="Ensembl"/>
        </authorList>
    </citation>
    <scope>IDENTIFICATION</scope>
</reference>
<keyword evidence="3" id="KW-0067">ATP-binding</keyword>
<evidence type="ECO:0008006" key="6">
    <source>
        <dbReference type="Google" id="ProtNLM"/>
    </source>
</evidence>
<reference evidence="4" key="2">
    <citation type="submission" date="2025-09" db="UniProtKB">
        <authorList>
            <consortium name="Ensembl"/>
        </authorList>
    </citation>
    <scope>IDENTIFICATION</scope>
</reference>
<evidence type="ECO:0000313" key="4">
    <source>
        <dbReference type="Ensembl" id="ENSCLMP00005022980.1"/>
    </source>
</evidence>
<dbReference type="SUPFAM" id="SSF53067">
    <property type="entry name" value="Actin-like ATPase domain"/>
    <property type="match status" value="1"/>
</dbReference>
<dbReference type="InterPro" id="IPR013126">
    <property type="entry name" value="Hsp_70_fam"/>
</dbReference>